<evidence type="ECO:0000313" key="3">
    <source>
        <dbReference type="Proteomes" id="UP000270094"/>
    </source>
</evidence>
<dbReference type="OrthoDB" id="5840294at2759"/>
<name>A0A3P7I005_STRVU</name>
<protein>
    <recommendedName>
        <fullName evidence="1">SGNH domain-containing protein</fullName>
    </recommendedName>
</protein>
<dbReference type="Pfam" id="PF19040">
    <property type="entry name" value="SGNH"/>
    <property type="match status" value="1"/>
</dbReference>
<dbReference type="AlphaFoldDB" id="A0A3P7I005"/>
<dbReference type="EMBL" id="UYYB01001476">
    <property type="protein sequence ID" value="VDM65820.1"/>
    <property type="molecule type" value="Genomic_DNA"/>
</dbReference>
<organism evidence="2 3">
    <name type="scientific">Strongylus vulgaris</name>
    <name type="common">Blood worm</name>
    <dbReference type="NCBI Taxonomy" id="40348"/>
    <lineage>
        <taxon>Eukaryota</taxon>
        <taxon>Metazoa</taxon>
        <taxon>Ecdysozoa</taxon>
        <taxon>Nematoda</taxon>
        <taxon>Chromadorea</taxon>
        <taxon>Rhabditida</taxon>
        <taxon>Rhabditina</taxon>
        <taxon>Rhabditomorpha</taxon>
        <taxon>Strongyloidea</taxon>
        <taxon>Strongylidae</taxon>
        <taxon>Strongylus</taxon>
    </lineage>
</organism>
<accession>A0A3P7I005</accession>
<sequence>MESKILRAFVAKRRFNTIGYAIHEDALIYLLQALPACKTGCAERAFEYLKKNKPLKDFNDELIYRDEFFARLRIEEVGKRCKNCELVDYMPALVDNTGRYLGYDPDANQFFLDDENHFNPFAKQRIQPIFDRLAGKFGKLITG</sequence>
<feature type="domain" description="SGNH" evidence="1">
    <location>
        <begin position="23"/>
        <end position="131"/>
    </location>
</feature>
<reference evidence="2 3" key="1">
    <citation type="submission" date="2018-11" db="EMBL/GenBank/DDBJ databases">
        <authorList>
            <consortium name="Pathogen Informatics"/>
        </authorList>
    </citation>
    <scope>NUCLEOTIDE SEQUENCE [LARGE SCALE GENOMIC DNA]</scope>
</reference>
<proteinExistence type="predicted"/>
<evidence type="ECO:0000259" key="1">
    <source>
        <dbReference type="Pfam" id="PF19040"/>
    </source>
</evidence>
<dbReference type="InterPro" id="IPR043968">
    <property type="entry name" value="SGNH"/>
</dbReference>
<keyword evidence="3" id="KW-1185">Reference proteome</keyword>
<gene>
    <name evidence="2" type="ORF">SVUK_LOCUS818</name>
</gene>
<evidence type="ECO:0000313" key="2">
    <source>
        <dbReference type="EMBL" id="VDM65820.1"/>
    </source>
</evidence>
<dbReference type="Proteomes" id="UP000270094">
    <property type="component" value="Unassembled WGS sequence"/>
</dbReference>